<dbReference type="RefSeq" id="WP_160181689.1">
    <property type="nucleotide sequence ID" value="NZ_CP047656.1"/>
</dbReference>
<protein>
    <recommendedName>
        <fullName evidence="3">Class I SAM-dependent methyltransferase</fullName>
    </recommendedName>
</protein>
<dbReference type="InterPro" id="IPR029063">
    <property type="entry name" value="SAM-dependent_MTases_sf"/>
</dbReference>
<dbReference type="KEGG" id="pmes:FX988_03855"/>
<dbReference type="SUPFAM" id="SSF53335">
    <property type="entry name" value="S-adenosyl-L-methionine-dependent methyltransferases"/>
    <property type="match status" value="1"/>
</dbReference>
<dbReference type="Pfam" id="PF13578">
    <property type="entry name" value="Methyltransf_24"/>
    <property type="match status" value="1"/>
</dbReference>
<evidence type="ECO:0000313" key="1">
    <source>
        <dbReference type="EMBL" id="QHJ13589.1"/>
    </source>
</evidence>
<name>A0A857JND4_9ALTE</name>
<organism evidence="1 2">
    <name type="scientific">Paraglaciecola mesophila</name>
    <dbReference type="NCBI Taxonomy" id="197222"/>
    <lineage>
        <taxon>Bacteria</taxon>
        <taxon>Pseudomonadati</taxon>
        <taxon>Pseudomonadota</taxon>
        <taxon>Gammaproteobacteria</taxon>
        <taxon>Alteromonadales</taxon>
        <taxon>Alteromonadaceae</taxon>
        <taxon>Paraglaciecola</taxon>
    </lineage>
</organism>
<dbReference type="AlphaFoldDB" id="A0A857JND4"/>
<gene>
    <name evidence="1" type="ORF">FX988_03855</name>
</gene>
<accession>A0A857JND4</accession>
<evidence type="ECO:0008006" key="3">
    <source>
        <dbReference type="Google" id="ProtNLM"/>
    </source>
</evidence>
<dbReference type="Proteomes" id="UP000464524">
    <property type="component" value="Chromosome"/>
</dbReference>
<dbReference type="Gene3D" id="3.40.50.720">
    <property type="entry name" value="NAD(P)-binding Rossmann-like Domain"/>
    <property type="match status" value="1"/>
</dbReference>
<dbReference type="EMBL" id="CP047656">
    <property type="protein sequence ID" value="QHJ13589.1"/>
    <property type="molecule type" value="Genomic_DNA"/>
</dbReference>
<proteinExistence type="predicted"/>
<sequence length="302" mass="34954">MKKILIYGTSNKALAELTALSLQYEVLGFVDSNIKRQGKILLGLKIYHYSDLENLNFDLIIICSYFFTDISSTLKSVGIDNYVNSNDIEEIQKISAQIFSLQEEFRSNIIENIPQIPLQHSHIKNCTLLVNRLELLQKLPQEGIAAELGVDTGSFSSQILKENKPKTLHLIDVWDSTRFNQTLLDKIKSKFEQQIRLKSVVINRSLSHEAVHDFPDNYFDWIYIDTTHKYLQTKLELELYAQKIKPGGIIAGHDYCMGNWEKSFKYGVIEAVHEFCVTHKWRLKYLTMDIKENQSFAIEKIN</sequence>
<dbReference type="Gene3D" id="3.40.50.150">
    <property type="entry name" value="Vaccinia Virus protein VP39"/>
    <property type="match status" value="1"/>
</dbReference>
<keyword evidence="2" id="KW-1185">Reference proteome</keyword>
<evidence type="ECO:0000313" key="2">
    <source>
        <dbReference type="Proteomes" id="UP000464524"/>
    </source>
</evidence>
<reference evidence="1 2" key="1">
    <citation type="submission" date="2019-12" db="EMBL/GenBank/DDBJ databases">
        <title>Genome sequencing and assembly of endphytes of Porphyra tenera.</title>
        <authorList>
            <person name="Park J.M."/>
            <person name="Shin R."/>
            <person name="Jo S.H."/>
        </authorList>
    </citation>
    <scope>NUCLEOTIDE SEQUENCE [LARGE SCALE GENOMIC DNA]</scope>
    <source>
        <strain evidence="1 2">GPM4</strain>
    </source>
</reference>
<dbReference type="OrthoDB" id="292252at2"/>